<organism evidence="2 3">
    <name type="scientific">Halosimplex rubrum</name>
    <dbReference type="NCBI Taxonomy" id="869889"/>
    <lineage>
        <taxon>Archaea</taxon>
        <taxon>Methanobacteriati</taxon>
        <taxon>Methanobacteriota</taxon>
        <taxon>Stenosarchaea group</taxon>
        <taxon>Halobacteria</taxon>
        <taxon>Halobacteriales</taxon>
        <taxon>Haloarculaceae</taxon>
        <taxon>Halosimplex</taxon>
    </lineage>
</organism>
<dbReference type="GeneID" id="56079845"/>
<protein>
    <submittedName>
        <fullName evidence="2">Uncharacterized protein</fullName>
    </submittedName>
</protein>
<keyword evidence="3" id="KW-1185">Reference proteome</keyword>
<evidence type="ECO:0000313" key="3">
    <source>
        <dbReference type="Proteomes" id="UP000509667"/>
    </source>
</evidence>
<name>A0A7D5T7L3_9EURY</name>
<proteinExistence type="predicted"/>
<dbReference type="RefSeq" id="WP_179908985.1">
    <property type="nucleotide sequence ID" value="NZ_CP058910.1"/>
</dbReference>
<evidence type="ECO:0000256" key="1">
    <source>
        <dbReference type="SAM" id="MobiDB-lite"/>
    </source>
</evidence>
<feature type="region of interest" description="Disordered" evidence="1">
    <location>
        <begin position="1"/>
        <end position="56"/>
    </location>
</feature>
<accession>A0A7D5T7L3</accession>
<reference evidence="2 3" key="1">
    <citation type="submission" date="2020-07" db="EMBL/GenBank/DDBJ databases">
        <title>Halosimplex pelagicum sp. nov. and Halosimplex rubrum sp. nov., isolated from salted brown alga Laminaria, and emended description of the genus Halosimplex.</title>
        <authorList>
            <person name="Cui H."/>
        </authorList>
    </citation>
    <scope>NUCLEOTIDE SEQUENCE [LARGE SCALE GENOMIC DNA]</scope>
    <source>
        <strain evidence="2 3">R27</strain>
    </source>
</reference>
<dbReference type="KEGG" id="hrr:HZS55_18240"/>
<dbReference type="Proteomes" id="UP000509667">
    <property type="component" value="Chromosome"/>
</dbReference>
<gene>
    <name evidence="2" type="ORF">HZS55_18240</name>
</gene>
<sequence length="71" mass="7961">MEPVSEDELRRRSDGIDAPDTLDLAEIERPTYDDAGGDDSPDLNPDGSLKAESTEADQRDILDRLRSIFPW</sequence>
<dbReference type="AlphaFoldDB" id="A0A7D5T7L3"/>
<dbReference type="EMBL" id="CP058910">
    <property type="protein sequence ID" value="QLH79113.1"/>
    <property type="molecule type" value="Genomic_DNA"/>
</dbReference>
<evidence type="ECO:0000313" key="2">
    <source>
        <dbReference type="EMBL" id="QLH79113.1"/>
    </source>
</evidence>